<comment type="catalytic activity">
    <reaction evidence="17 18">
        <text>a ubiquinone + NADH + 5 H(+)(in) = a ubiquinol + NAD(+) + 4 H(+)(out)</text>
        <dbReference type="Rhea" id="RHEA:29091"/>
        <dbReference type="Rhea" id="RHEA-COMP:9565"/>
        <dbReference type="Rhea" id="RHEA-COMP:9566"/>
        <dbReference type="ChEBI" id="CHEBI:15378"/>
        <dbReference type="ChEBI" id="CHEBI:16389"/>
        <dbReference type="ChEBI" id="CHEBI:17976"/>
        <dbReference type="ChEBI" id="CHEBI:57540"/>
        <dbReference type="ChEBI" id="CHEBI:57945"/>
        <dbReference type="EC" id="7.1.1.2"/>
    </reaction>
</comment>
<dbReference type="InterPro" id="IPR001750">
    <property type="entry name" value="ND/Mrp_TM"/>
</dbReference>
<feature type="transmembrane region" description="Helical" evidence="18">
    <location>
        <begin position="129"/>
        <end position="151"/>
    </location>
</feature>
<evidence type="ECO:0000256" key="5">
    <source>
        <dbReference type="ARBA" id="ARBA00021008"/>
    </source>
</evidence>
<dbReference type="GeneID" id="67124127"/>
<dbReference type="AlphaFoldDB" id="A0A8F0WGU4"/>
<dbReference type="PANTHER" id="PTHR46552:SF1">
    <property type="entry name" value="NADH-UBIQUINONE OXIDOREDUCTASE CHAIN 2"/>
    <property type="match status" value="1"/>
</dbReference>
<comment type="subcellular location">
    <subcellularLocation>
        <location evidence="2 18">Mitochondrion inner membrane</location>
        <topology evidence="2 18">Multi-pass membrane protein</topology>
    </subcellularLocation>
</comment>
<geneLocation type="mitochondrion" evidence="20"/>
<dbReference type="GO" id="GO:0008137">
    <property type="term" value="F:NADH dehydrogenase (ubiquinone) activity"/>
    <property type="evidence" value="ECO:0007669"/>
    <property type="project" value="UniProtKB-EC"/>
</dbReference>
<dbReference type="GO" id="GO:0005743">
    <property type="term" value="C:mitochondrial inner membrane"/>
    <property type="evidence" value="ECO:0007669"/>
    <property type="project" value="UniProtKB-SubCell"/>
</dbReference>
<evidence type="ECO:0000256" key="18">
    <source>
        <dbReference type="RuleBase" id="RU003403"/>
    </source>
</evidence>
<feature type="transmembrane region" description="Helical" evidence="18">
    <location>
        <begin position="205"/>
        <end position="225"/>
    </location>
</feature>
<evidence type="ECO:0000256" key="15">
    <source>
        <dbReference type="ARBA" id="ARBA00023128"/>
    </source>
</evidence>
<keyword evidence="15 18" id="KW-0496">Mitochondrion</keyword>
<keyword evidence="12 18" id="KW-1133">Transmembrane helix</keyword>
<name>A0A8F0WGU4_9HYME</name>
<evidence type="ECO:0000313" key="20">
    <source>
        <dbReference type="EMBL" id="QWM93811.1"/>
    </source>
</evidence>
<evidence type="ECO:0000259" key="19">
    <source>
        <dbReference type="Pfam" id="PF00361"/>
    </source>
</evidence>
<evidence type="ECO:0000256" key="11">
    <source>
        <dbReference type="ARBA" id="ARBA00022982"/>
    </source>
</evidence>
<dbReference type="InterPro" id="IPR050175">
    <property type="entry name" value="Complex_I_Subunit_2"/>
</dbReference>
<dbReference type="EMBL" id="MW255939">
    <property type="protein sequence ID" value="QWM93811.1"/>
    <property type="molecule type" value="Genomic_DNA"/>
</dbReference>
<dbReference type="InterPro" id="IPR003917">
    <property type="entry name" value="NADH_UbQ_OxRdtase_chain2"/>
</dbReference>
<keyword evidence="7 18" id="KW-0679">Respiratory chain</keyword>
<evidence type="ECO:0000256" key="10">
    <source>
        <dbReference type="ARBA" id="ARBA00022967"/>
    </source>
</evidence>
<feature type="transmembrane region" description="Helical" evidence="18">
    <location>
        <begin position="246"/>
        <end position="265"/>
    </location>
</feature>
<accession>A0A8F0WGU4</accession>
<dbReference type="RefSeq" id="YP_010134321.1">
    <property type="nucleotide sequence ID" value="NC_056795.1"/>
</dbReference>
<feature type="transmembrane region" description="Helical" evidence="18">
    <location>
        <begin position="69"/>
        <end position="94"/>
    </location>
</feature>
<dbReference type="PANTHER" id="PTHR46552">
    <property type="entry name" value="NADH-UBIQUINONE OXIDOREDUCTASE CHAIN 2"/>
    <property type="match status" value="1"/>
</dbReference>
<comment type="similarity">
    <text evidence="3 18">Belongs to the complex I subunit 2 family.</text>
</comment>
<organism evidence="20">
    <name type="scientific">Megabeleses liriodendrovorax</name>
    <dbReference type="NCBI Taxonomy" id="2735432"/>
    <lineage>
        <taxon>Eukaryota</taxon>
        <taxon>Metazoa</taxon>
        <taxon>Ecdysozoa</taxon>
        <taxon>Arthropoda</taxon>
        <taxon>Hexapoda</taxon>
        <taxon>Insecta</taxon>
        <taxon>Pterygota</taxon>
        <taxon>Neoptera</taxon>
        <taxon>Endopterygota</taxon>
        <taxon>Hymenoptera</taxon>
        <taxon>Tenthredinoidea</taxon>
        <taxon>Tenthredinidae</taxon>
        <taxon>Allantinae</taxon>
        <taxon>Megabeleses</taxon>
    </lineage>
</organism>
<evidence type="ECO:0000256" key="16">
    <source>
        <dbReference type="ARBA" id="ARBA00023136"/>
    </source>
</evidence>
<keyword evidence="13 18" id="KW-0520">NAD</keyword>
<proteinExistence type="inferred from homology"/>
<evidence type="ECO:0000256" key="8">
    <source>
        <dbReference type="ARBA" id="ARBA00022692"/>
    </source>
</evidence>
<feature type="transmembrane region" description="Helical" evidence="18">
    <location>
        <begin position="285"/>
        <end position="308"/>
    </location>
</feature>
<evidence type="ECO:0000256" key="1">
    <source>
        <dbReference type="ARBA" id="ARBA00003257"/>
    </source>
</evidence>
<keyword evidence="10 18" id="KW-1278">Translocase</keyword>
<comment type="function">
    <text evidence="1">Core subunit of the mitochondrial membrane respiratory chain NADH dehydrogenase (Complex I) that is believed to belong to the minimal assembly required for catalysis. Complex I functions in the transfer of electrons from NADH to the respiratory chain. The immediate electron acceptor for the enzyme is believed to be ubiquinone.</text>
</comment>
<keyword evidence="16 18" id="KW-0472">Membrane</keyword>
<evidence type="ECO:0000256" key="13">
    <source>
        <dbReference type="ARBA" id="ARBA00023027"/>
    </source>
</evidence>
<keyword evidence="11 18" id="KW-0249">Electron transport</keyword>
<feature type="transmembrane region" description="Helical" evidence="18">
    <location>
        <begin position="100"/>
        <end position="122"/>
    </location>
</feature>
<evidence type="ECO:0000256" key="7">
    <source>
        <dbReference type="ARBA" id="ARBA00022660"/>
    </source>
</evidence>
<protein>
    <recommendedName>
        <fullName evidence="5 18">NADH-ubiquinone oxidoreductase chain 2</fullName>
        <ecNumber evidence="4 18">7.1.1.2</ecNumber>
    </recommendedName>
</protein>
<keyword evidence="6" id="KW-0813">Transport</keyword>
<evidence type="ECO:0000256" key="6">
    <source>
        <dbReference type="ARBA" id="ARBA00022448"/>
    </source>
</evidence>
<feature type="transmembrane region" description="Helical" evidence="18">
    <location>
        <begin position="157"/>
        <end position="174"/>
    </location>
</feature>
<dbReference type="Pfam" id="PF00361">
    <property type="entry name" value="Proton_antipo_M"/>
    <property type="match status" value="1"/>
</dbReference>
<evidence type="ECO:0000256" key="2">
    <source>
        <dbReference type="ARBA" id="ARBA00004448"/>
    </source>
</evidence>
<reference evidence="20" key="1">
    <citation type="journal article" date="2021" name="Insects">
        <title>Mitochondrial Phylogenomics of Tenthredinidae (Hymenoptera: Tenthredinoidea) Supports the Monophyly of Megabelesesinae as a Subfamily.</title>
        <authorList>
            <person name="Niu G."/>
            <person name="Jiang S."/>
            <person name="Dogan O."/>
            <person name="Korkmaz E.M."/>
            <person name="Budak M."/>
            <person name="Wu D."/>
            <person name="Wei M."/>
        </authorList>
    </citation>
    <scope>NUCLEOTIDE SEQUENCE</scope>
</reference>
<evidence type="ECO:0000256" key="9">
    <source>
        <dbReference type="ARBA" id="ARBA00022792"/>
    </source>
</evidence>
<evidence type="ECO:0000256" key="14">
    <source>
        <dbReference type="ARBA" id="ARBA00023075"/>
    </source>
</evidence>
<feature type="transmembrane region" description="Helical" evidence="18">
    <location>
        <begin position="16"/>
        <end position="33"/>
    </location>
</feature>
<keyword evidence="14 18" id="KW-0830">Ubiquinone</keyword>
<feature type="transmembrane region" description="Helical" evidence="18">
    <location>
        <begin position="328"/>
        <end position="348"/>
    </location>
</feature>
<gene>
    <name evidence="20" type="primary">ND2</name>
</gene>
<dbReference type="EC" id="7.1.1.2" evidence="4 18"/>
<dbReference type="GO" id="GO:0006120">
    <property type="term" value="P:mitochondrial electron transport, NADH to ubiquinone"/>
    <property type="evidence" value="ECO:0007669"/>
    <property type="project" value="InterPro"/>
</dbReference>
<keyword evidence="8 18" id="KW-0812">Transmembrane</keyword>
<feature type="domain" description="NADH:quinone oxidoreductase/Mrp antiporter transmembrane" evidence="19">
    <location>
        <begin position="35"/>
        <end position="293"/>
    </location>
</feature>
<comment type="function">
    <text evidence="18">Core subunit of the mitochondrial membrane respiratory chain NADH dehydrogenase (Complex I) which catalyzes electron transfer from NADH through the respiratory chain, using ubiquinone as an electron acceptor. Essential for the catalytic activity and assembly of complex I.</text>
</comment>
<sequence length="349" mass="41000">MTKINFNKKKINKNSLMKILFSFMLILSTLITINASSWFNAWMGMEMNLMFFLPLMINNFKKMKISNSMMIYFIIQAGSSSVLFMMIILMKMFLMNKMFIMIYIMQMSLLMKLGAAPFHWWIPKMIKNLSWMNCFILLTWQKIAPLLLLTINNNSMIIYISALLSVTYGAILGLNQTMIKLLISYSSINHLGWMLISLMNNMKVLLLYFCIYLLINLKICVLMNNQNMLYLNQLFNNNNLSLINKIIMISVFFSLAGIPPFLGFLPKLITLIMMIKSNLFIESTIFIFMSMISLSFYINPIISMLILLKSNNKWNMNNLFFMKYNFSLLFFLLMTNLIIMVPMIYNFLY</sequence>
<keyword evidence="9 18" id="KW-0999">Mitochondrion inner membrane</keyword>
<evidence type="ECO:0000256" key="4">
    <source>
        <dbReference type="ARBA" id="ARBA00012944"/>
    </source>
</evidence>
<dbReference type="CTD" id="4536"/>
<evidence type="ECO:0000256" key="17">
    <source>
        <dbReference type="ARBA" id="ARBA00049551"/>
    </source>
</evidence>
<dbReference type="PRINTS" id="PR01436">
    <property type="entry name" value="NADHDHGNASE2"/>
</dbReference>
<evidence type="ECO:0000256" key="12">
    <source>
        <dbReference type="ARBA" id="ARBA00022989"/>
    </source>
</evidence>
<evidence type="ECO:0000256" key="3">
    <source>
        <dbReference type="ARBA" id="ARBA00007012"/>
    </source>
</evidence>